<dbReference type="Proteomes" id="UP000078476">
    <property type="component" value="Unassembled WGS sequence"/>
</dbReference>
<evidence type="ECO:0000313" key="4">
    <source>
        <dbReference type="Proteomes" id="UP000078476"/>
    </source>
</evidence>
<keyword evidence="2" id="KW-0472">Membrane</keyword>
<dbReference type="OrthoDB" id="5573946at2"/>
<proteinExistence type="predicted"/>
<protein>
    <submittedName>
        <fullName evidence="3">Uncharacterized protein</fullName>
    </submittedName>
</protein>
<gene>
    <name evidence="3" type="ORF">A1359_09340</name>
</gene>
<sequence length="147" mass="16056">MDPDVTKDQTPGHTTKNADSLNESGLLEDAQLLWLELRGLSVDRIRLAALETQRAGDSLVSMIILGVMIAVLLIAAWLGLLAAAVLVFIENGFNPSEVILLAVAATLLLTLILFGAIRRKRHFLQFPSTLRSLQPLTPEQRNTDKSS</sequence>
<feature type="compositionally biased region" description="Polar residues" evidence="1">
    <location>
        <begin position="8"/>
        <end position="20"/>
    </location>
</feature>
<feature type="region of interest" description="Disordered" evidence="1">
    <location>
        <begin position="1"/>
        <end position="20"/>
    </location>
</feature>
<dbReference type="RefSeq" id="WP_066982055.1">
    <property type="nucleotide sequence ID" value="NZ_LUUI01000101.1"/>
</dbReference>
<evidence type="ECO:0000256" key="2">
    <source>
        <dbReference type="SAM" id="Phobius"/>
    </source>
</evidence>
<feature type="transmembrane region" description="Helical" evidence="2">
    <location>
        <begin position="59"/>
        <end position="86"/>
    </location>
</feature>
<comment type="caution">
    <text evidence="3">The sequence shown here is derived from an EMBL/GenBank/DDBJ whole genome shotgun (WGS) entry which is preliminary data.</text>
</comment>
<feature type="transmembrane region" description="Helical" evidence="2">
    <location>
        <begin position="98"/>
        <end position="117"/>
    </location>
</feature>
<keyword evidence="2" id="KW-1133">Transmembrane helix</keyword>
<name>A0A177NC65_9GAMM</name>
<keyword evidence="4" id="KW-1185">Reference proteome</keyword>
<dbReference type="AlphaFoldDB" id="A0A177NC65"/>
<keyword evidence="2" id="KW-0812">Transmembrane</keyword>
<evidence type="ECO:0000313" key="3">
    <source>
        <dbReference type="EMBL" id="OAI15607.1"/>
    </source>
</evidence>
<organism evidence="3 4">
    <name type="scientific">Methylomonas lenta</name>
    <dbReference type="NCBI Taxonomy" id="980561"/>
    <lineage>
        <taxon>Bacteria</taxon>
        <taxon>Pseudomonadati</taxon>
        <taxon>Pseudomonadota</taxon>
        <taxon>Gammaproteobacteria</taxon>
        <taxon>Methylococcales</taxon>
        <taxon>Methylococcaceae</taxon>
        <taxon>Methylomonas</taxon>
    </lineage>
</organism>
<reference evidence="3 4" key="1">
    <citation type="submission" date="2016-03" db="EMBL/GenBank/DDBJ databases">
        <authorList>
            <person name="Ploux O."/>
        </authorList>
    </citation>
    <scope>NUCLEOTIDE SEQUENCE [LARGE SCALE GENOMIC DNA]</scope>
    <source>
        <strain evidence="3 4">R-45370</strain>
    </source>
</reference>
<dbReference type="EMBL" id="LUUI01000101">
    <property type="protein sequence ID" value="OAI15607.1"/>
    <property type="molecule type" value="Genomic_DNA"/>
</dbReference>
<accession>A0A177NC65</accession>
<dbReference type="STRING" id="980561.A1359_09340"/>
<evidence type="ECO:0000256" key="1">
    <source>
        <dbReference type="SAM" id="MobiDB-lite"/>
    </source>
</evidence>